<dbReference type="RefSeq" id="WP_386732134.1">
    <property type="nucleotide sequence ID" value="NZ_JBHSTP010000003.1"/>
</dbReference>
<dbReference type="Proteomes" id="UP001596306">
    <property type="component" value="Unassembled WGS sequence"/>
</dbReference>
<dbReference type="InterPro" id="IPR007739">
    <property type="entry name" value="RgpF"/>
</dbReference>
<sequence>MILGLAGRVRRLGVYFFYDPAGVVDEYVIHFLQAMNADFTELIVVVNGRLSAEGRDAFSRLEKVTVIVRPNSGFDVWAYKTAIDHVGWGRLSDFDEMVMMNFTIVGPVNSFADMFEEMNSRDIDFWGITVHNGASFDPWGTLDVCEVPPHLQSHFIAVRRSLFEGEEFRRYWDDMGPILSYVDAVSKHEAFFTERFANAGYRWESYVDTRDSLGLSHYPLFNDPVDLIENRRCPVFKRKMFFIDAGAYLDENSNYVARALLDYLESSGRYDVQMLMRHLIRSANQHDLRIALNLHEIPDGVVAANDAATAAVIVLGADDHPLLSVIRSMRVPIDVLTVGDGHRDPLLRAVELSAPYELVCVVDATVVDDAFPVTVGAAAAEEALDMVLGSAEQIESIIGFFGSRPETGMLSPLPPQHGWYYGAIGHGWSEDFAAVTEVLDALGSTVPVSAAKAPTAPTLGAFWARPAALAVLGNLPDDVRVSVSRLGTRAQRRLLPLVVQHSGFLPRFVATPARARNHLTNAMHYIGELNREFGAGEGERFSTFVHRLSSISFLAQYVDAPALFAMGVYWDRGRGFSEADKTIIPYADRGASQRDVRIDLDVPDDVIAVRLDPVEGMACACGEVLVDGDTVFTVRAENASRIGELDVFVDGDPRFIVEGPAMGGSRLSVVFREIHFLLGEKVVLESLLSLAEPPSIRRLLAERLRRLRRR</sequence>
<name>A0ABW1VJG8_9MICO</name>
<reference evidence="2" key="1">
    <citation type="journal article" date="2019" name="Int. J. Syst. Evol. Microbiol.">
        <title>The Global Catalogue of Microorganisms (GCM) 10K type strain sequencing project: providing services to taxonomists for standard genome sequencing and annotation.</title>
        <authorList>
            <consortium name="The Broad Institute Genomics Platform"/>
            <consortium name="The Broad Institute Genome Sequencing Center for Infectious Disease"/>
            <person name="Wu L."/>
            <person name="Ma J."/>
        </authorList>
    </citation>
    <scope>NUCLEOTIDE SEQUENCE [LARGE SCALE GENOMIC DNA]</scope>
    <source>
        <strain evidence="2">CCUG 43304</strain>
    </source>
</reference>
<dbReference type="EMBL" id="JBHSTP010000003">
    <property type="protein sequence ID" value="MFC6356933.1"/>
    <property type="molecule type" value="Genomic_DNA"/>
</dbReference>
<accession>A0ABW1VJG8</accession>
<comment type="caution">
    <text evidence="1">The sequence shown here is derived from an EMBL/GenBank/DDBJ whole genome shotgun (WGS) entry which is preliminary data.</text>
</comment>
<dbReference type="Pfam" id="PF05045">
    <property type="entry name" value="RgpF"/>
    <property type="match status" value="2"/>
</dbReference>
<evidence type="ECO:0000313" key="2">
    <source>
        <dbReference type="Proteomes" id="UP001596306"/>
    </source>
</evidence>
<gene>
    <name evidence="1" type="ORF">ACFQB0_12525</name>
</gene>
<organism evidence="1 2">
    <name type="scientific">Luethyella okanaganae</name>
    <dbReference type="NCBI Taxonomy" id="69372"/>
    <lineage>
        <taxon>Bacteria</taxon>
        <taxon>Bacillati</taxon>
        <taxon>Actinomycetota</taxon>
        <taxon>Actinomycetes</taxon>
        <taxon>Micrococcales</taxon>
        <taxon>Microbacteriaceae</taxon>
        <taxon>Luethyella</taxon>
    </lineage>
</organism>
<protein>
    <submittedName>
        <fullName evidence="1">Rhamnan synthesis F family protein</fullName>
    </submittedName>
</protein>
<evidence type="ECO:0000313" key="1">
    <source>
        <dbReference type="EMBL" id="MFC6356933.1"/>
    </source>
</evidence>
<keyword evidence="2" id="KW-1185">Reference proteome</keyword>
<proteinExistence type="predicted"/>